<protein>
    <submittedName>
        <fullName evidence="1">Permease</fullName>
    </submittedName>
</protein>
<dbReference type="GO" id="GO:0015209">
    <property type="term" value="F:cytosine transmembrane transporter activity"/>
    <property type="evidence" value="ECO:0007669"/>
    <property type="project" value="InterPro"/>
</dbReference>
<dbReference type="PANTHER" id="PTHR30569">
    <property type="entry name" value="CYTOSINE TRANSPORTER CODB"/>
    <property type="match status" value="1"/>
</dbReference>
<keyword evidence="2" id="KW-1185">Reference proteome</keyword>
<dbReference type="AlphaFoldDB" id="T0C0J0"/>
<accession>T0C0J0</accession>
<dbReference type="eggNOG" id="COG1457">
    <property type="taxonomic scope" value="Bacteria"/>
</dbReference>
<dbReference type="STRING" id="1356854.N007_07580"/>
<name>T0C0J0_ALIAG</name>
<evidence type="ECO:0000313" key="1">
    <source>
        <dbReference type="EMBL" id="UNO48501.1"/>
    </source>
</evidence>
<dbReference type="RefSeq" id="WP_021296553.1">
    <property type="nucleotide sequence ID" value="NZ_AURB01000130.1"/>
</dbReference>
<dbReference type="Proteomes" id="UP000829401">
    <property type="component" value="Chromosome"/>
</dbReference>
<reference evidence="2" key="1">
    <citation type="journal article" date="2022" name="G3 (Bethesda)">
        <title>Unveiling the complete genome sequence of Alicyclobacillus acidoterrestris DSM 3922T, a taint-producing strain.</title>
        <authorList>
            <person name="Leonardo I.C."/>
            <person name="Barreto Crespo M.T."/>
            <person name="Gaspar F.B."/>
        </authorList>
    </citation>
    <scope>NUCLEOTIDE SEQUENCE [LARGE SCALE GENOMIC DNA]</scope>
    <source>
        <strain evidence="2">DSM 3922</strain>
    </source>
</reference>
<accession>A0A9E7CXX7</accession>
<proteinExistence type="predicted"/>
<dbReference type="GO" id="GO:0005886">
    <property type="term" value="C:plasma membrane"/>
    <property type="evidence" value="ECO:0007669"/>
    <property type="project" value="TreeGrafter"/>
</dbReference>
<dbReference type="Gene3D" id="1.10.4160.10">
    <property type="entry name" value="Hydantoin permease"/>
    <property type="match status" value="1"/>
</dbReference>
<sequence length="468" mass="49956">MAELMSNSKIGGEDDFALEAIPEQARMPWSSILNVTMGIVGAMIFMQLGGEMALTYGSVNAILAMVYATAMNAVLAIILAFFAAKTGLNAGLLTRGTGYGFVGAALTSLLYASNFIVLAATEGSIMSHAVHTYLPSIPLWLIMLILGAGIIPLSLYGMKQINKFQRYSLPVYIVLLISGIVVALHKKVSTPDNWLTFSPHGQMVGGAALLTCIGIFNGIIGGQTLLTADYARFIKPKEIRFAPFIIGFVPQLGSYLIMGMVGIWFAVRFAQSDPGVYMVFVLGVGGTLYTVLTQLRINLINIYSGSLGLANFFGRIFKFTPGRVFWVIVTAGIAVVSMLSNIIAHIGVVLTFQGVSMFAWTASMLADLLVVKKVFKIGPSHVEYRRGYLRDWNPVGPIALLVGSAVGLILAISYVGTIASSISAFIAGGIAFVLHIALAMATKGKYYVVSGVRNGEGLLDEHEAPAEG</sequence>
<dbReference type="InterPro" id="IPR030191">
    <property type="entry name" value="CodB"/>
</dbReference>
<dbReference type="OrthoDB" id="9773246at2"/>
<evidence type="ECO:0000313" key="2">
    <source>
        <dbReference type="Proteomes" id="UP000829401"/>
    </source>
</evidence>
<organism evidence="1 2">
    <name type="scientific">Alicyclobacillus acidoterrestris (strain ATCC 49025 / DSM 3922 / CIP 106132 / NCIMB 13137 / GD3B)</name>
    <dbReference type="NCBI Taxonomy" id="1356854"/>
    <lineage>
        <taxon>Bacteria</taxon>
        <taxon>Bacillati</taxon>
        <taxon>Bacillota</taxon>
        <taxon>Bacilli</taxon>
        <taxon>Bacillales</taxon>
        <taxon>Alicyclobacillaceae</taxon>
        <taxon>Alicyclobacillus</taxon>
    </lineage>
</organism>
<dbReference type="KEGG" id="aaco:K1I37_17850"/>
<dbReference type="PANTHER" id="PTHR30569:SF0">
    <property type="entry name" value="CYTOSINE PERMEASE"/>
    <property type="match status" value="1"/>
</dbReference>
<gene>
    <name evidence="1" type="ORF">K1I37_17850</name>
</gene>
<dbReference type="EMBL" id="CP080467">
    <property type="protein sequence ID" value="UNO48501.1"/>
    <property type="molecule type" value="Genomic_DNA"/>
</dbReference>